<dbReference type="FunFam" id="1.25.40.90:FF:000027">
    <property type="entry name" value="Putative clathrin assembly protein"/>
    <property type="match status" value="1"/>
</dbReference>
<dbReference type="GO" id="GO:0000149">
    <property type="term" value="F:SNARE binding"/>
    <property type="evidence" value="ECO:0007669"/>
    <property type="project" value="TreeGrafter"/>
</dbReference>
<dbReference type="SUPFAM" id="SSF89009">
    <property type="entry name" value="GAT-like domain"/>
    <property type="match status" value="1"/>
</dbReference>
<protein>
    <submittedName>
        <fullName evidence="9">Putative ANTH domain-containing protein</fullName>
    </submittedName>
</protein>
<evidence type="ECO:0000313" key="10">
    <source>
        <dbReference type="Proteomes" id="UP000447434"/>
    </source>
</evidence>
<dbReference type="Gene3D" id="1.20.58.150">
    <property type="entry name" value="ANTH domain"/>
    <property type="match status" value="1"/>
</dbReference>
<gene>
    <name evidence="9" type="ORF">Lalb_Chr12g0209311</name>
</gene>
<comment type="caution">
    <text evidence="9">The sequence shown here is derived from an EMBL/GenBank/DDBJ whole genome shotgun (WGS) entry which is preliminary data.</text>
</comment>
<dbReference type="GO" id="GO:0005545">
    <property type="term" value="F:1-phosphatidylinositol binding"/>
    <property type="evidence" value="ECO:0007669"/>
    <property type="project" value="InterPro"/>
</dbReference>
<evidence type="ECO:0000313" key="9">
    <source>
        <dbReference type="EMBL" id="KAE9603323.1"/>
    </source>
</evidence>
<dbReference type="PANTHER" id="PTHR22951:SF19">
    <property type="entry name" value="OS08G0467300 PROTEIN"/>
    <property type="match status" value="1"/>
</dbReference>
<dbReference type="GO" id="GO:0005905">
    <property type="term" value="C:clathrin-coated pit"/>
    <property type="evidence" value="ECO:0007669"/>
    <property type="project" value="UniProtKB-SubCell"/>
</dbReference>
<dbReference type="GO" id="GO:0005794">
    <property type="term" value="C:Golgi apparatus"/>
    <property type="evidence" value="ECO:0007669"/>
    <property type="project" value="UniProtKB-SubCell"/>
</dbReference>
<keyword evidence="7" id="KW-0168">Coated pit</keyword>
<dbReference type="FunFam" id="1.20.58.150:FF:000007">
    <property type="entry name" value="Putative clathrin assembly protein"/>
    <property type="match status" value="1"/>
</dbReference>
<reference evidence="10" key="1">
    <citation type="journal article" date="2020" name="Nat. Commun.">
        <title>Genome sequence of the cluster root forming white lupin.</title>
        <authorList>
            <person name="Hufnagel B."/>
            <person name="Marques A."/>
            <person name="Soriano A."/>
            <person name="Marques L."/>
            <person name="Divol F."/>
            <person name="Doumas P."/>
            <person name="Sallet E."/>
            <person name="Mancinotti D."/>
            <person name="Carrere S."/>
            <person name="Marande W."/>
            <person name="Arribat S."/>
            <person name="Keller J."/>
            <person name="Huneau C."/>
            <person name="Blein T."/>
            <person name="Aime D."/>
            <person name="Laguerre M."/>
            <person name="Taylor J."/>
            <person name="Schubert V."/>
            <person name="Nelson M."/>
            <person name="Geu-Flores F."/>
            <person name="Crespi M."/>
            <person name="Gallardo-Guerrero K."/>
            <person name="Delaux P.-M."/>
            <person name="Salse J."/>
            <person name="Berges H."/>
            <person name="Guyot R."/>
            <person name="Gouzy J."/>
            <person name="Peret B."/>
        </authorList>
    </citation>
    <scope>NUCLEOTIDE SEQUENCE [LARGE SCALE GENOMIC DNA]</scope>
    <source>
        <strain evidence="10">cv. Amiga</strain>
    </source>
</reference>
<dbReference type="AlphaFoldDB" id="A0A6A5M101"/>
<dbReference type="GO" id="GO:0006900">
    <property type="term" value="P:vesicle budding from membrane"/>
    <property type="evidence" value="ECO:0007669"/>
    <property type="project" value="TreeGrafter"/>
</dbReference>
<organism evidence="9 10">
    <name type="scientific">Lupinus albus</name>
    <name type="common">White lupine</name>
    <name type="synonym">Lupinus termis</name>
    <dbReference type="NCBI Taxonomy" id="3870"/>
    <lineage>
        <taxon>Eukaryota</taxon>
        <taxon>Viridiplantae</taxon>
        <taxon>Streptophyta</taxon>
        <taxon>Embryophyta</taxon>
        <taxon>Tracheophyta</taxon>
        <taxon>Spermatophyta</taxon>
        <taxon>Magnoliopsida</taxon>
        <taxon>eudicotyledons</taxon>
        <taxon>Gunneridae</taxon>
        <taxon>Pentapetalae</taxon>
        <taxon>rosids</taxon>
        <taxon>fabids</taxon>
        <taxon>Fabales</taxon>
        <taxon>Fabaceae</taxon>
        <taxon>Papilionoideae</taxon>
        <taxon>50 kb inversion clade</taxon>
        <taxon>genistoids sensu lato</taxon>
        <taxon>core genistoids</taxon>
        <taxon>Genisteae</taxon>
        <taxon>Lupinus</taxon>
    </lineage>
</organism>
<keyword evidence="5" id="KW-0333">Golgi apparatus</keyword>
<evidence type="ECO:0000256" key="5">
    <source>
        <dbReference type="ARBA" id="ARBA00023034"/>
    </source>
</evidence>
<dbReference type="InterPro" id="IPR048050">
    <property type="entry name" value="ANTH_N_plant"/>
</dbReference>
<dbReference type="SUPFAM" id="SSF48464">
    <property type="entry name" value="ENTH/VHS domain"/>
    <property type="match status" value="1"/>
</dbReference>
<dbReference type="GO" id="GO:0048268">
    <property type="term" value="P:clathrin coat assembly"/>
    <property type="evidence" value="ECO:0007669"/>
    <property type="project" value="InterPro"/>
</dbReference>
<dbReference type="GO" id="GO:0072583">
    <property type="term" value="P:clathrin-dependent endocytosis"/>
    <property type="evidence" value="ECO:0007669"/>
    <property type="project" value="InterPro"/>
</dbReference>
<proteinExistence type="predicted"/>
<dbReference type="InterPro" id="IPR011417">
    <property type="entry name" value="ANTH_dom"/>
</dbReference>
<dbReference type="Gene3D" id="1.25.40.90">
    <property type="match status" value="1"/>
</dbReference>
<evidence type="ECO:0000256" key="7">
    <source>
        <dbReference type="ARBA" id="ARBA00023176"/>
    </source>
</evidence>
<dbReference type="GO" id="GO:0030136">
    <property type="term" value="C:clathrin-coated vesicle"/>
    <property type="evidence" value="ECO:0007669"/>
    <property type="project" value="UniProtKB-SubCell"/>
</dbReference>
<comment type="subcellular location">
    <subcellularLocation>
        <location evidence="1">Cytoplasmic vesicle</location>
        <location evidence="1">Clathrin-coated vesicle</location>
    </subcellularLocation>
    <subcellularLocation>
        <location evidence="2">Golgi apparatus</location>
    </subcellularLocation>
    <subcellularLocation>
        <location evidence="3">Membrane</location>
        <location evidence="3">Clathrin-coated pit</location>
    </subcellularLocation>
</comment>
<evidence type="ECO:0000256" key="1">
    <source>
        <dbReference type="ARBA" id="ARBA00004132"/>
    </source>
</evidence>
<evidence type="ECO:0000256" key="3">
    <source>
        <dbReference type="ARBA" id="ARBA00004600"/>
    </source>
</evidence>
<evidence type="ECO:0000256" key="8">
    <source>
        <dbReference type="ARBA" id="ARBA00023329"/>
    </source>
</evidence>
<dbReference type="EMBL" id="WOCE01000012">
    <property type="protein sequence ID" value="KAE9603323.1"/>
    <property type="molecule type" value="Genomic_DNA"/>
</dbReference>
<evidence type="ECO:0000256" key="2">
    <source>
        <dbReference type="ARBA" id="ARBA00004555"/>
    </source>
</evidence>
<evidence type="ECO:0000256" key="4">
    <source>
        <dbReference type="ARBA" id="ARBA00022583"/>
    </source>
</evidence>
<keyword evidence="6" id="KW-0472">Membrane</keyword>
<dbReference type="InterPro" id="IPR008942">
    <property type="entry name" value="ENTH_VHS"/>
</dbReference>
<keyword evidence="8" id="KW-0968">Cytoplasmic vesicle</keyword>
<dbReference type="Pfam" id="PF07651">
    <property type="entry name" value="ANTH"/>
    <property type="match status" value="1"/>
</dbReference>
<dbReference type="InterPro" id="IPR045192">
    <property type="entry name" value="AP180-like"/>
</dbReference>
<accession>A0A6A5M101</accession>
<dbReference type="SMART" id="SM00273">
    <property type="entry name" value="ENTH"/>
    <property type="match status" value="1"/>
</dbReference>
<dbReference type="GO" id="GO:0032050">
    <property type="term" value="F:clathrin heavy chain binding"/>
    <property type="evidence" value="ECO:0007669"/>
    <property type="project" value="TreeGrafter"/>
</dbReference>
<dbReference type="CDD" id="cd16987">
    <property type="entry name" value="ANTH_N_AP180_plant"/>
    <property type="match status" value="1"/>
</dbReference>
<sequence length="413" mass="46922">MRLWKKASGVLKDKNSIIVARFSGNGPFRNPDLETVIIKATSHDEQKIDCKNVQRVFHWIRVSPLYLKPLVMAISIRVRKTRSWVVALKGLVLMHGVFTVDIPVVQRMGKLPFDLSNFSDGHMSPEKAWGFNAFVRAYFAYLDQRSNFVSCEAKKMSNRIKQRNNKDVEVEETLMEELEKLQKLQGLIDRLMQIKPGNMNMNVGLILEAMDCVIVEVFDMYSKFCKIISRVLLRIYDIGGKVEAGIGLNVLQKATIQGDELTLYIEFCREIGVLNASQCPRIQRIPKEDIHDLQKIISGVSHKKKMEYNNGNVNGNGDGGGGVNNDEDKAIVVRHCENDSENGLTTVITHQWEVFDDDIMVIDVKENHVFNDLRPNIVTKTNPFEESSSYNSLVPYHPPSVQNQVVLPDLISF</sequence>
<dbReference type="Proteomes" id="UP000447434">
    <property type="component" value="Chromosome 12"/>
</dbReference>
<dbReference type="PROSITE" id="PS50942">
    <property type="entry name" value="ENTH"/>
    <property type="match status" value="1"/>
</dbReference>
<evidence type="ECO:0000256" key="6">
    <source>
        <dbReference type="ARBA" id="ARBA00023136"/>
    </source>
</evidence>
<dbReference type="PANTHER" id="PTHR22951">
    <property type="entry name" value="CLATHRIN ASSEMBLY PROTEIN"/>
    <property type="match status" value="1"/>
</dbReference>
<dbReference type="InterPro" id="IPR014712">
    <property type="entry name" value="ANTH_dom_sf"/>
</dbReference>
<dbReference type="InterPro" id="IPR013809">
    <property type="entry name" value="ENTH"/>
</dbReference>
<keyword evidence="10" id="KW-1185">Reference proteome</keyword>
<dbReference type="GO" id="GO:0005546">
    <property type="term" value="F:phosphatidylinositol-4,5-bisphosphate binding"/>
    <property type="evidence" value="ECO:0007669"/>
    <property type="project" value="TreeGrafter"/>
</dbReference>
<dbReference type="OrthoDB" id="682511at2759"/>
<keyword evidence="4" id="KW-0254">Endocytosis</keyword>
<name>A0A6A5M101_LUPAL</name>